<dbReference type="AlphaFoldDB" id="C5CG24"/>
<evidence type="ECO:0000313" key="7">
    <source>
        <dbReference type="EMBL" id="ACR79465.1"/>
    </source>
</evidence>
<feature type="transmembrane region" description="Helical" evidence="6">
    <location>
        <begin position="228"/>
        <end position="249"/>
    </location>
</feature>
<keyword evidence="8" id="KW-1185">Reference proteome</keyword>
<dbReference type="PANTHER" id="PTHR37693:SF1">
    <property type="entry name" value="INTEGRAL MEMBRANE PROTEIN"/>
    <property type="match status" value="1"/>
</dbReference>
<feature type="transmembrane region" description="Helical" evidence="6">
    <location>
        <begin position="124"/>
        <end position="145"/>
    </location>
</feature>
<evidence type="ECO:0000256" key="4">
    <source>
        <dbReference type="ARBA" id="ARBA00022989"/>
    </source>
</evidence>
<keyword evidence="2" id="KW-1003">Cell membrane</keyword>
<dbReference type="HOGENOM" id="CLU_039146_0_0_0"/>
<feature type="transmembrane region" description="Helical" evidence="6">
    <location>
        <begin position="31"/>
        <end position="56"/>
    </location>
</feature>
<feature type="transmembrane region" description="Helical" evidence="6">
    <location>
        <begin position="7"/>
        <end position="25"/>
    </location>
</feature>
<dbReference type="InterPro" id="IPR022791">
    <property type="entry name" value="L-PG_synthase/AglD"/>
</dbReference>
<proteinExistence type="predicted"/>
<name>C5CG24_KOSOT</name>
<dbReference type="STRING" id="521045.Kole_0751"/>
<sequence length="333" mass="37254">MSKTLRNLLIVVLITIITLVIISHFSDFKTAFAYIIQASPFWVFITFVVAATAWVLEALTVKIFSKLSGLHAKFIYLLKLTIIGAFFSAITPFYTGGQPAQIAFMAKKRLSAGKASAMLMARFVAYQIVITVFGVVGVFSAYSFVSKEISNLALLAIFGFILNSGVLFFIIMFSISARTTEKIVRFFIFLLARFRVIKNPEEKIEKILFEVSRFNKSMKKSFETPKTFLLSLTLSFLQMMAVISIPYFASRSLGITVDYFQLISVQLVLFLIASMVPTPGASGASEGGFMLFFTPLFGAKTAAVMLLWRFFTYYMNILFGGFLTVIETHSHKS</sequence>
<dbReference type="OrthoDB" id="9810654at2"/>
<dbReference type="RefSeq" id="WP_015868131.1">
    <property type="nucleotide sequence ID" value="NC_012785.1"/>
</dbReference>
<accession>C5CG24</accession>
<organism evidence="7 8">
    <name type="scientific">Kosmotoga olearia (strain ATCC BAA-1733 / DSM 21960 / TBF 19.5.1)</name>
    <dbReference type="NCBI Taxonomy" id="521045"/>
    <lineage>
        <taxon>Bacteria</taxon>
        <taxon>Thermotogati</taxon>
        <taxon>Thermotogota</taxon>
        <taxon>Thermotogae</taxon>
        <taxon>Kosmotogales</taxon>
        <taxon>Kosmotogaceae</taxon>
        <taxon>Kosmotoga</taxon>
    </lineage>
</organism>
<evidence type="ECO:0000256" key="6">
    <source>
        <dbReference type="SAM" id="Phobius"/>
    </source>
</evidence>
<dbReference type="NCBIfam" id="TIGR00374">
    <property type="entry name" value="flippase-like domain"/>
    <property type="match status" value="1"/>
</dbReference>
<keyword evidence="5 6" id="KW-0472">Membrane</keyword>
<evidence type="ECO:0000256" key="2">
    <source>
        <dbReference type="ARBA" id="ARBA00022475"/>
    </source>
</evidence>
<dbReference type="eggNOG" id="COG0392">
    <property type="taxonomic scope" value="Bacteria"/>
</dbReference>
<feature type="transmembrane region" description="Helical" evidence="6">
    <location>
        <begin position="152"/>
        <end position="175"/>
    </location>
</feature>
<dbReference type="KEGG" id="kol:Kole_0751"/>
<dbReference type="PANTHER" id="PTHR37693">
    <property type="entry name" value="PHOSPHATIDYLGLYCEROL LYSYLTRANSFERASE"/>
    <property type="match status" value="1"/>
</dbReference>
<dbReference type="GO" id="GO:0005886">
    <property type="term" value="C:plasma membrane"/>
    <property type="evidence" value="ECO:0007669"/>
    <property type="project" value="UniProtKB-SubCell"/>
</dbReference>
<reference evidence="7 8" key="2">
    <citation type="journal article" date="2011" name="J. Bacteriol.">
        <title>Genome Sequence of Kosmotoga olearia Strain TBF 19.5.1, a Thermophilic Bacterium with a Wide Growth Temperature Range, Isolated from the Troll B Oil Platform in the North Sea.</title>
        <authorList>
            <person name="Swithers K.S."/>
            <person name="Dipippo J.L."/>
            <person name="Bruce D.C."/>
            <person name="Detter C."/>
            <person name="Tapia R."/>
            <person name="Han S."/>
            <person name="Goodwin L.A."/>
            <person name="Han J."/>
            <person name="Woyke T."/>
            <person name="Pitluck S."/>
            <person name="Pennacchio L."/>
            <person name="Nolan M."/>
            <person name="Mikhailova N."/>
            <person name="Land M.L."/>
            <person name="Nesbo C.L."/>
            <person name="Gogarten J.P."/>
            <person name="Noll K.M."/>
        </authorList>
    </citation>
    <scope>NUCLEOTIDE SEQUENCE [LARGE SCALE GENOMIC DNA]</scope>
    <source>
        <strain evidence="8">ATCC BAA-1733 / DSM 21960 / TBF 19.5.1</strain>
    </source>
</reference>
<evidence type="ECO:0000256" key="5">
    <source>
        <dbReference type="ARBA" id="ARBA00023136"/>
    </source>
</evidence>
<feature type="transmembrane region" description="Helical" evidence="6">
    <location>
        <begin position="256"/>
        <end position="276"/>
    </location>
</feature>
<evidence type="ECO:0008006" key="9">
    <source>
        <dbReference type="Google" id="ProtNLM"/>
    </source>
</evidence>
<comment type="subcellular location">
    <subcellularLocation>
        <location evidence="1">Cell membrane</location>
        <topology evidence="1">Multi-pass membrane protein</topology>
    </subcellularLocation>
</comment>
<feature type="transmembrane region" description="Helical" evidence="6">
    <location>
        <begin position="76"/>
        <end position="95"/>
    </location>
</feature>
<dbReference type="Proteomes" id="UP000002382">
    <property type="component" value="Chromosome"/>
</dbReference>
<dbReference type="EMBL" id="CP001634">
    <property type="protein sequence ID" value="ACR79465.1"/>
    <property type="molecule type" value="Genomic_DNA"/>
</dbReference>
<gene>
    <name evidence="7" type="ordered locus">Kole_0751</name>
</gene>
<evidence type="ECO:0000313" key="8">
    <source>
        <dbReference type="Proteomes" id="UP000002382"/>
    </source>
</evidence>
<dbReference type="Pfam" id="PF03706">
    <property type="entry name" value="LPG_synthase_TM"/>
    <property type="match status" value="1"/>
</dbReference>
<keyword evidence="3 6" id="KW-0812">Transmembrane</keyword>
<evidence type="ECO:0000256" key="1">
    <source>
        <dbReference type="ARBA" id="ARBA00004651"/>
    </source>
</evidence>
<evidence type="ECO:0000256" key="3">
    <source>
        <dbReference type="ARBA" id="ARBA00022692"/>
    </source>
</evidence>
<reference evidence="7 8" key="1">
    <citation type="submission" date="2009-06" db="EMBL/GenBank/DDBJ databases">
        <title>Complete sequence of Thermotogales bacterium TBF 19.5.1.</title>
        <authorList>
            <consortium name="US DOE Joint Genome Institute"/>
            <person name="Lucas S."/>
            <person name="Copeland A."/>
            <person name="Lapidus A."/>
            <person name="Glavina del Rio T."/>
            <person name="Tice H."/>
            <person name="Bruce D."/>
            <person name="Goodwin L."/>
            <person name="Pitluck S."/>
            <person name="Chertkov O."/>
            <person name="Brettin T."/>
            <person name="Detter J.C."/>
            <person name="Han C."/>
            <person name="Schmutz J."/>
            <person name="Larimer F."/>
            <person name="Land M."/>
            <person name="Hauser L."/>
            <person name="Kyrpides N."/>
            <person name="Ovchinnikova G."/>
            <person name="Noll K."/>
        </authorList>
    </citation>
    <scope>NUCLEOTIDE SEQUENCE [LARGE SCALE GENOMIC DNA]</scope>
    <source>
        <strain evidence="8">ATCC BAA-1733 / DSM 21960 / TBF 19.5.1</strain>
    </source>
</reference>
<keyword evidence="4 6" id="KW-1133">Transmembrane helix</keyword>
<protein>
    <recommendedName>
        <fullName evidence="9">Integral membrane protein-like protein</fullName>
    </recommendedName>
</protein>